<evidence type="ECO:0000256" key="5">
    <source>
        <dbReference type="ARBA" id="ARBA00012989"/>
    </source>
</evidence>
<evidence type="ECO:0000256" key="4">
    <source>
        <dbReference type="ARBA" id="ARBA00006267"/>
    </source>
</evidence>
<dbReference type="SUPFAM" id="SSF52343">
    <property type="entry name" value="Ferredoxin reductase-like, C-terminal NADP-linked domain"/>
    <property type="match status" value="1"/>
</dbReference>
<dbReference type="InterPro" id="IPR003097">
    <property type="entry name" value="CysJ-like_FAD-binding"/>
</dbReference>
<dbReference type="PRINTS" id="PR00371">
    <property type="entry name" value="FPNCR"/>
</dbReference>
<keyword evidence="12" id="KW-0112">Calmodulin-binding</keyword>
<dbReference type="EC" id="1.14.13.39" evidence="5"/>
<comment type="cofactor">
    <cofactor evidence="2">
        <name>heme b</name>
        <dbReference type="ChEBI" id="CHEBI:60344"/>
    </cofactor>
</comment>
<keyword evidence="15" id="KW-0732">Signal</keyword>
<evidence type="ECO:0000256" key="8">
    <source>
        <dbReference type="ARBA" id="ARBA00022643"/>
    </source>
</evidence>
<dbReference type="OrthoDB" id="1688044at2759"/>
<dbReference type="InterPro" id="IPR001709">
    <property type="entry name" value="Flavoprot_Pyr_Nucl_cyt_Rdtase"/>
</dbReference>
<organism evidence="17 18">
    <name type="scientific">Folsomia candida</name>
    <name type="common">Springtail</name>
    <dbReference type="NCBI Taxonomy" id="158441"/>
    <lineage>
        <taxon>Eukaryota</taxon>
        <taxon>Metazoa</taxon>
        <taxon>Ecdysozoa</taxon>
        <taxon>Arthropoda</taxon>
        <taxon>Hexapoda</taxon>
        <taxon>Collembola</taxon>
        <taxon>Entomobryomorpha</taxon>
        <taxon>Isotomoidea</taxon>
        <taxon>Isotomidae</taxon>
        <taxon>Proisotominae</taxon>
        <taxon>Folsomia</taxon>
    </lineage>
</organism>
<evidence type="ECO:0000256" key="14">
    <source>
        <dbReference type="ARBA" id="ARBA00023004"/>
    </source>
</evidence>
<evidence type="ECO:0000256" key="3">
    <source>
        <dbReference type="ARBA" id="ARBA00001974"/>
    </source>
</evidence>
<dbReference type="GO" id="GO:0004517">
    <property type="term" value="F:nitric-oxide synthase activity"/>
    <property type="evidence" value="ECO:0007669"/>
    <property type="project" value="UniProtKB-EC"/>
</dbReference>
<dbReference type="AlphaFoldDB" id="A0A226D935"/>
<name>A0A226D935_FOLCA</name>
<evidence type="ECO:0000256" key="11">
    <source>
        <dbReference type="ARBA" id="ARBA00022857"/>
    </source>
</evidence>
<reference evidence="17 18" key="1">
    <citation type="submission" date="2015-12" db="EMBL/GenBank/DDBJ databases">
        <title>The genome of Folsomia candida.</title>
        <authorList>
            <person name="Faddeeva A."/>
            <person name="Derks M.F."/>
            <person name="Anvar Y."/>
            <person name="Smit S."/>
            <person name="Van Straalen N."/>
            <person name="Roelofs D."/>
        </authorList>
    </citation>
    <scope>NUCLEOTIDE SEQUENCE [LARGE SCALE GENOMIC DNA]</scope>
    <source>
        <strain evidence="17 18">VU population</strain>
        <tissue evidence="17">Whole body</tissue>
    </source>
</reference>
<dbReference type="Pfam" id="PF00667">
    <property type="entry name" value="FAD_binding_1"/>
    <property type="match status" value="1"/>
</dbReference>
<dbReference type="SUPFAM" id="SSF63380">
    <property type="entry name" value="Riboflavin synthase domain-like"/>
    <property type="match status" value="1"/>
</dbReference>
<feature type="domain" description="FAD-binding FR-type" evidence="16">
    <location>
        <begin position="1"/>
        <end position="218"/>
    </location>
</feature>
<comment type="cofactor">
    <cofactor evidence="3">
        <name>FAD</name>
        <dbReference type="ChEBI" id="CHEBI:57692"/>
    </cofactor>
</comment>
<keyword evidence="9" id="KW-0479">Metal-binding</keyword>
<keyword evidence="10" id="KW-0274">FAD</keyword>
<dbReference type="OMA" id="DHYKVEI"/>
<keyword evidence="8" id="KW-0288">FMN</keyword>
<dbReference type="InterPro" id="IPR023173">
    <property type="entry name" value="NADPH_Cyt_P450_Rdtase_alpha"/>
</dbReference>
<dbReference type="GO" id="GO:0005516">
    <property type="term" value="F:calmodulin binding"/>
    <property type="evidence" value="ECO:0007669"/>
    <property type="project" value="UniProtKB-KW"/>
</dbReference>
<dbReference type="Gene3D" id="3.40.50.80">
    <property type="entry name" value="Nucleotide-binding domain of ferredoxin-NADP reductase (FNR) module"/>
    <property type="match status" value="2"/>
</dbReference>
<dbReference type="PROSITE" id="PS51384">
    <property type="entry name" value="FAD_FR"/>
    <property type="match status" value="1"/>
</dbReference>
<keyword evidence="7" id="KW-0285">Flavoprotein</keyword>
<dbReference type="InterPro" id="IPR039261">
    <property type="entry name" value="FNR_nucleotide-bd"/>
</dbReference>
<dbReference type="PANTHER" id="PTHR43410:SF1">
    <property type="entry name" value="NITRIC OXIDE SYNTHASE"/>
    <property type="match status" value="1"/>
</dbReference>
<evidence type="ECO:0000256" key="10">
    <source>
        <dbReference type="ARBA" id="ARBA00022827"/>
    </source>
</evidence>
<dbReference type="STRING" id="158441.A0A226D935"/>
<evidence type="ECO:0000256" key="15">
    <source>
        <dbReference type="SAM" id="SignalP"/>
    </source>
</evidence>
<dbReference type="EMBL" id="LNIX01000029">
    <property type="protein sequence ID" value="OXA41364.1"/>
    <property type="molecule type" value="Genomic_DNA"/>
</dbReference>
<gene>
    <name evidence="17" type="ORF">Fcan01_23877</name>
</gene>
<evidence type="ECO:0000259" key="16">
    <source>
        <dbReference type="PROSITE" id="PS51384"/>
    </source>
</evidence>
<keyword evidence="11" id="KW-0521">NADP</keyword>
<keyword evidence="6" id="KW-0349">Heme</keyword>
<dbReference type="Proteomes" id="UP000198287">
    <property type="component" value="Unassembled WGS sequence"/>
</dbReference>
<dbReference type="InterPro" id="IPR050607">
    <property type="entry name" value="NOS"/>
</dbReference>
<dbReference type="Gene3D" id="2.40.30.10">
    <property type="entry name" value="Translation factors"/>
    <property type="match status" value="1"/>
</dbReference>
<dbReference type="InterPro" id="IPR017927">
    <property type="entry name" value="FAD-bd_FR_type"/>
</dbReference>
<evidence type="ECO:0000256" key="7">
    <source>
        <dbReference type="ARBA" id="ARBA00022630"/>
    </source>
</evidence>
<evidence type="ECO:0000256" key="2">
    <source>
        <dbReference type="ARBA" id="ARBA00001970"/>
    </source>
</evidence>
<dbReference type="GO" id="GO:0046872">
    <property type="term" value="F:metal ion binding"/>
    <property type="evidence" value="ECO:0007669"/>
    <property type="project" value="UniProtKB-KW"/>
</dbReference>
<dbReference type="PANTHER" id="PTHR43410">
    <property type="entry name" value="NITRIC OXIDE SYNTHASE OXYGENASE"/>
    <property type="match status" value="1"/>
</dbReference>
<feature type="chain" id="PRO_5013257224" description="nitric-oxide synthase (NADPH)" evidence="15">
    <location>
        <begin position="19"/>
        <end position="377"/>
    </location>
</feature>
<proteinExistence type="inferred from homology"/>
<comment type="similarity">
    <text evidence="4">Belongs to the NOS family.</text>
</comment>
<evidence type="ECO:0000256" key="12">
    <source>
        <dbReference type="ARBA" id="ARBA00022860"/>
    </source>
</evidence>
<accession>A0A226D935</accession>
<evidence type="ECO:0000313" key="18">
    <source>
        <dbReference type="Proteomes" id="UP000198287"/>
    </source>
</evidence>
<evidence type="ECO:0000256" key="13">
    <source>
        <dbReference type="ARBA" id="ARBA00023002"/>
    </source>
</evidence>
<comment type="cofactor">
    <cofactor evidence="1">
        <name>FMN</name>
        <dbReference type="ChEBI" id="CHEBI:58210"/>
    </cofactor>
</comment>
<keyword evidence="18" id="KW-1185">Reference proteome</keyword>
<keyword evidence="14" id="KW-0408">Iron</keyword>
<protein>
    <recommendedName>
        <fullName evidence="5">nitric-oxide synthase (NADPH)</fullName>
        <ecNumber evidence="5">1.14.13.39</ecNumber>
    </recommendedName>
</protein>
<sequence length="377" mass="42531">MFLYLVNTVSIWLCKVGALPHSNIDHAGICPSNPSELVTRIISRLDNLPSSQDAAVQLCTGEVSFARWPCCSLMELLLRYLDVSAPPSTTVLEYLINSTIDQNEKHRLRKLVNDREACGRWLENYWPTLLTALNQFPNSKPDAATLCSLLPKIQARFYSVSSTPMTRSDELQLTVSVVQFLTQNDGKRYGLCSNYLNEIPLGTMLPCFVRSAPSFRLPDDKSAPVILVGPGTGIAPFKGFCDEMAIELHSFRRVNNHFKLRVGFSREKDQRKTYVQDLIREEGRSIPIALMEHGTHLYVCGDVNVAQGVEKAVMAAIKQHYSITEEKAEKFLLTLRDEDRYHEDLFGVLYKTTVLKSCDGNLKTEAGFRNWISSLFN</sequence>
<comment type="caution">
    <text evidence="17">The sequence shown here is derived from an EMBL/GenBank/DDBJ whole genome shotgun (WGS) entry which is preliminary data.</text>
</comment>
<evidence type="ECO:0000313" key="17">
    <source>
        <dbReference type="EMBL" id="OXA41364.1"/>
    </source>
</evidence>
<evidence type="ECO:0000256" key="6">
    <source>
        <dbReference type="ARBA" id="ARBA00022617"/>
    </source>
</evidence>
<evidence type="ECO:0000256" key="9">
    <source>
        <dbReference type="ARBA" id="ARBA00022723"/>
    </source>
</evidence>
<dbReference type="Gene3D" id="1.20.990.10">
    <property type="entry name" value="NADPH-cytochrome p450 Reductase, Chain A, domain 3"/>
    <property type="match status" value="1"/>
</dbReference>
<feature type="signal peptide" evidence="15">
    <location>
        <begin position="1"/>
        <end position="18"/>
    </location>
</feature>
<keyword evidence="13" id="KW-0560">Oxidoreductase</keyword>
<dbReference type="InterPro" id="IPR017938">
    <property type="entry name" value="Riboflavin_synthase-like_b-brl"/>
</dbReference>
<evidence type="ECO:0000256" key="1">
    <source>
        <dbReference type="ARBA" id="ARBA00001917"/>
    </source>
</evidence>